<dbReference type="GO" id="GO:0004484">
    <property type="term" value="F:mRNA guanylyltransferase activity"/>
    <property type="evidence" value="ECO:0007669"/>
    <property type="project" value="TreeGrafter"/>
</dbReference>
<dbReference type="InterPro" id="IPR051029">
    <property type="entry name" value="mRNA_Capping_Enz/RNA_Phosphat"/>
</dbReference>
<reference evidence="1" key="1">
    <citation type="journal article" date="2020" name="Nature">
        <title>Giant virus diversity and host interactions through global metagenomics.</title>
        <authorList>
            <person name="Schulz F."/>
            <person name="Roux S."/>
            <person name="Paez-Espino D."/>
            <person name="Jungbluth S."/>
            <person name="Walsh D.A."/>
            <person name="Denef V.J."/>
            <person name="McMahon K.D."/>
            <person name="Konstantinidis K.T."/>
            <person name="Eloe-Fadrosh E.A."/>
            <person name="Kyrpides N.C."/>
            <person name="Woyke T."/>
        </authorList>
    </citation>
    <scope>NUCLEOTIDE SEQUENCE</scope>
    <source>
        <strain evidence="1">GVMAG-S-1102113-126</strain>
    </source>
</reference>
<dbReference type="GO" id="GO:0006370">
    <property type="term" value="P:7-methylguanosine mRNA capping"/>
    <property type="evidence" value="ECO:0007669"/>
    <property type="project" value="TreeGrafter"/>
</dbReference>
<name>A0A6C0KB28_9ZZZZ</name>
<dbReference type="EMBL" id="MN740844">
    <property type="protein sequence ID" value="QHU14603.1"/>
    <property type="molecule type" value="Genomic_DNA"/>
</dbReference>
<dbReference type="PANTHER" id="PTHR10367">
    <property type="entry name" value="MRNA-CAPPING ENZYME"/>
    <property type="match status" value="1"/>
</dbReference>
<organism evidence="1">
    <name type="scientific">viral metagenome</name>
    <dbReference type="NCBI Taxonomy" id="1070528"/>
    <lineage>
        <taxon>unclassified sequences</taxon>
        <taxon>metagenomes</taxon>
        <taxon>organismal metagenomes</taxon>
    </lineage>
</organism>
<accession>A0A6C0KB28</accession>
<sequence>MEEVTEANPKHKTIIKELGDMLTEMGLPSFKWPGGQPIHMNNENVVDVLSKQQVRSANGRIASKFRYTMTLKEDGVRYLMFSGPLQSQRQGDKSKVYRRPYFLGRDMKIFQLISPDVLLASSARIVLDGEILNYRSDRLNPVKVNYSKGTSQKIEHVFFSIFDCLKNGKTDLNSPYIERFASAGESLKLLTYIHKNSPFTMFVPKRFDISVIGKMDLSNDGIYKMLQTQVENNFPKIKPFKGDYSYRPIPYDGIIFTPLYERYVSGPWKSCKNIVYKWKPTQEATVDLWAVPGKDKKIDYFTKGGNKPLDFITKVQSFSNGKWTTKSSPVLNSKDQPFELNDAAMVELMYHRTSKKKQFKFKNFRDDKNEQLLANSIQTVQRVMNEAVKIDFIGKWVKNQKNVQRELLNLLDETKLRSFIRSKVGYILQDDIGKLSKSFVTKPKTFVKITFPNDNANEVLKCLGAMYGQTAMYVTEGLISTEGGEYDKIHDHLYVPMPLPSDTETITLAGRVGIDVIKYNPPSTNKVFKPDFSYIKIIFATPYSEITIKKTRNLNDRKQSVSHEIYTEYNTSKSSTTALKFINEFLRFIDELEEKPTFSKKAKPTAAKKPKSTAIKKRTLSSEKIAKLKEKMDKATSNVVKKQYLEMIHNAKKKQRANRAKE</sequence>
<dbReference type="AlphaFoldDB" id="A0A6C0KB28"/>
<evidence type="ECO:0000313" key="1">
    <source>
        <dbReference type="EMBL" id="QHU14603.1"/>
    </source>
</evidence>
<dbReference type="Gene3D" id="3.30.470.30">
    <property type="entry name" value="DNA ligase/mRNA capping enzyme"/>
    <property type="match status" value="1"/>
</dbReference>
<dbReference type="PANTHER" id="PTHR10367:SF25">
    <property type="entry name" value="DUAL SPECIFICITY PHOSPHATASE CATALYTIC DOMAIN PROTEIN (AFU_ORTHOLOGUE AFUA_1G03540)"/>
    <property type="match status" value="1"/>
</dbReference>
<proteinExistence type="predicted"/>
<dbReference type="SUPFAM" id="SSF56091">
    <property type="entry name" value="DNA ligase/mRNA capping enzyme, catalytic domain"/>
    <property type="match status" value="1"/>
</dbReference>
<protein>
    <submittedName>
        <fullName evidence="1">Uncharacterized protein</fullName>
    </submittedName>
</protein>